<feature type="signal peptide" evidence="5">
    <location>
        <begin position="1"/>
        <end position="22"/>
    </location>
</feature>
<sequence length="499" mass="54897">MTLQNSIKALAALGALYGATVAAVPTANCCSLLEAALPGRILSIGSANYATVNHDFWSSTTVLSPGCIFSPTSSQEVARAVKLFTDNQCKFAVRGGGHSAVPGAANTNDGVLIVTEGLNERTVTNENSVWIGAGNTWGPVYDFLGPSHKAVVAGRYYPVGTGLLLGAGLSFFGNELGLAIDNVRTYEVVLYNGTIVHASATSHPNLHRALKGGGDNYGVITRYELMTNNIPDWIWGGMVYYNQSQLSQVEDVVYDYHVDKAVNDVKTHVLPQYGFNGTTNETINFSPIFYNGALNSTPAALQPWLDAQPYRNTMRQAQMVDLAREFNAGFEYGLVQVQRTFTIYADKEFFHDVWYQFQVWLQEYRHIPGFYGLHCNMPVTPNAVQEGVRNGGNVLGLEGAGSRTLSILYFGLTFNNLSDTDKVFPAFAKFVESMIRLAEQRGVRHPYIMWSYAGHDQRVIESYGQENNDFLRRVKQDYDPAGTFTNLVSGGFKLPARGY</sequence>
<name>A0A292PNA0_9PEZI</name>
<evidence type="ECO:0000313" key="7">
    <source>
        <dbReference type="EMBL" id="CUS07967.1"/>
    </source>
</evidence>
<evidence type="ECO:0000256" key="2">
    <source>
        <dbReference type="ARBA" id="ARBA00022630"/>
    </source>
</evidence>
<dbReference type="EMBL" id="LN891156">
    <property type="protein sequence ID" value="CUS07967.1"/>
    <property type="molecule type" value="Genomic_DNA"/>
</dbReference>
<organism evidence="7 8">
    <name type="scientific">Tuber aestivum</name>
    <name type="common">summer truffle</name>
    <dbReference type="NCBI Taxonomy" id="59557"/>
    <lineage>
        <taxon>Eukaryota</taxon>
        <taxon>Fungi</taxon>
        <taxon>Dikarya</taxon>
        <taxon>Ascomycota</taxon>
        <taxon>Pezizomycotina</taxon>
        <taxon>Pezizomycetes</taxon>
        <taxon>Pezizales</taxon>
        <taxon>Tuberaceae</taxon>
        <taxon>Tuber</taxon>
    </lineage>
</organism>
<comment type="similarity">
    <text evidence="1">Belongs to the oxygen-dependent FAD-linked oxidoreductase family.</text>
</comment>
<accession>A0A292PNA0</accession>
<dbReference type="PANTHER" id="PTHR42973">
    <property type="entry name" value="BINDING OXIDOREDUCTASE, PUTATIVE (AFU_ORTHOLOGUE AFUA_1G17690)-RELATED"/>
    <property type="match status" value="1"/>
</dbReference>
<dbReference type="AlphaFoldDB" id="A0A292PNA0"/>
<evidence type="ECO:0000256" key="3">
    <source>
        <dbReference type="ARBA" id="ARBA00022827"/>
    </source>
</evidence>
<keyword evidence="2" id="KW-0285">Flavoprotein</keyword>
<dbReference type="PANTHER" id="PTHR42973:SF54">
    <property type="entry name" value="FAD-BINDING PCMH-TYPE DOMAIN-CONTAINING PROTEIN"/>
    <property type="match status" value="1"/>
</dbReference>
<gene>
    <name evidence="7" type="ORF">GSTUAT00007947001</name>
</gene>
<dbReference type="GO" id="GO:0016491">
    <property type="term" value="F:oxidoreductase activity"/>
    <property type="evidence" value="ECO:0007669"/>
    <property type="project" value="UniProtKB-KW"/>
</dbReference>
<keyword evidence="3" id="KW-0274">FAD</keyword>
<keyword evidence="8" id="KW-1185">Reference proteome</keyword>
<evidence type="ECO:0000256" key="5">
    <source>
        <dbReference type="SAM" id="SignalP"/>
    </source>
</evidence>
<feature type="chain" id="PRO_5013036302" description="FAD-binding PCMH-type domain-containing protein" evidence="5">
    <location>
        <begin position="23"/>
        <end position="499"/>
    </location>
</feature>
<dbReference type="InterPro" id="IPR050416">
    <property type="entry name" value="FAD-linked_Oxidoreductase"/>
</dbReference>
<evidence type="ECO:0000256" key="4">
    <source>
        <dbReference type="ARBA" id="ARBA00023002"/>
    </source>
</evidence>
<protein>
    <recommendedName>
        <fullName evidence="6">FAD-binding PCMH-type domain-containing protein</fullName>
    </recommendedName>
</protein>
<dbReference type="SUPFAM" id="SSF56176">
    <property type="entry name" value="FAD-binding/transporter-associated domain-like"/>
    <property type="match status" value="1"/>
</dbReference>
<dbReference type="GO" id="GO:0071949">
    <property type="term" value="F:FAD binding"/>
    <property type="evidence" value="ECO:0007669"/>
    <property type="project" value="InterPro"/>
</dbReference>
<evidence type="ECO:0000313" key="8">
    <source>
        <dbReference type="Proteomes" id="UP001412239"/>
    </source>
</evidence>
<proteinExistence type="inferred from homology"/>
<dbReference type="Proteomes" id="UP001412239">
    <property type="component" value="Unassembled WGS sequence"/>
</dbReference>
<evidence type="ECO:0000259" key="6">
    <source>
        <dbReference type="PROSITE" id="PS51387"/>
    </source>
</evidence>
<dbReference type="Pfam" id="PF01565">
    <property type="entry name" value="FAD_binding_4"/>
    <property type="match status" value="1"/>
</dbReference>
<dbReference type="Gene3D" id="3.30.465.10">
    <property type="match status" value="1"/>
</dbReference>
<dbReference type="InterPro" id="IPR016169">
    <property type="entry name" value="FAD-bd_PCMH_sub2"/>
</dbReference>
<feature type="domain" description="FAD-binding PCMH-type" evidence="6">
    <location>
        <begin position="61"/>
        <end position="230"/>
    </location>
</feature>
<dbReference type="InterPro" id="IPR016166">
    <property type="entry name" value="FAD-bd_PCMH"/>
</dbReference>
<dbReference type="InterPro" id="IPR006094">
    <property type="entry name" value="Oxid_FAD_bind_N"/>
</dbReference>
<dbReference type="PROSITE" id="PS51387">
    <property type="entry name" value="FAD_PCMH"/>
    <property type="match status" value="1"/>
</dbReference>
<keyword evidence="4" id="KW-0560">Oxidoreductase</keyword>
<dbReference type="InterPro" id="IPR036318">
    <property type="entry name" value="FAD-bd_PCMH-like_sf"/>
</dbReference>
<reference evidence="7" key="1">
    <citation type="submission" date="2015-10" db="EMBL/GenBank/DDBJ databases">
        <authorList>
            <person name="Regsiter A."/>
            <person name="william w."/>
        </authorList>
    </citation>
    <scope>NUCLEOTIDE SEQUENCE</scope>
    <source>
        <strain evidence="7">Montdore</strain>
    </source>
</reference>
<evidence type="ECO:0000256" key="1">
    <source>
        <dbReference type="ARBA" id="ARBA00005466"/>
    </source>
</evidence>
<keyword evidence="5" id="KW-0732">Signal</keyword>